<keyword evidence="2" id="KW-1185">Reference proteome</keyword>
<sequence length="239" mass="26947">MRIKPLVDLEVSRFEPGQIFSYNDLPVFQENPSTTIKTVSRLVLDGSLRRFSKGLFYRPKLGLFGEVPLSDSEKIKTYLFRQGKRVGYITGTSLYNRLGLTTQVARTITIASDMSAQLKNHGTVEVRLIKARYEVTNENRACLEILDVLADIRNIPDAEPAFVLDILADRIKEMVPFTCSLLVELARGYPPSVKALLGLLLSCRNICDVDGLKNELNPTTRYKIGLKGLWPEARAWNIE</sequence>
<dbReference type="RefSeq" id="WP_167017743.1">
    <property type="nucleotide sequence ID" value="NZ_VWXF01000011.1"/>
</dbReference>
<evidence type="ECO:0000313" key="1">
    <source>
        <dbReference type="EMBL" id="NIF24019.1"/>
    </source>
</evidence>
<reference evidence="1 2" key="1">
    <citation type="journal article" date="2019" name="bioRxiv">
        <title>Bacteria contribute to plant secondary compound degradation in a generalist herbivore system.</title>
        <authorList>
            <person name="Francoeur C.B."/>
            <person name="Khadempour L."/>
            <person name="Moreira-Soto R.D."/>
            <person name="Gotting K."/>
            <person name="Book A.J."/>
            <person name="Pinto-Tomas A.A."/>
            <person name="Keefover-Ring K."/>
            <person name="Currie C.R."/>
        </authorList>
    </citation>
    <scope>NUCLEOTIDE SEQUENCE [LARGE SCALE GENOMIC DNA]</scope>
    <source>
        <strain evidence="1">Acro-835</strain>
    </source>
</reference>
<accession>A0ABX0RGT9</accession>
<gene>
    <name evidence="1" type="ORF">F3J40_20840</name>
</gene>
<proteinExistence type="predicted"/>
<organism evidence="1 2">
    <name type="scientific">Candidatus Pantoea multigeneris</name>
    <dbReference type="NCBI Taxonomy" id="2608357"/>
    <lineage>
        <taxon>Bacteria</taxon>
        <taxon>Pseudomonadati</taxon>
        <taxon>Pseudomonadota</taxon>
        <taxon>Gammaproteobacteria</taxon>
        <taxon>Enterobacterales</taxon>
        <taxon>Erwiniaceae</taxon>
        <taxon>Pantoea</taxon>
    </lineage>
</organism>
<protein>
    <recommendedName>
        <fullName evidence="3">AbiEi antitoxin C-terminal domain-containing protein</fullName>
    </recommendedName>
</protein>
<dbReference type="Proteomes" id="UP001515683">
    <property type="component" value="Unassembled WGS sequence"/>
</dbReference>
<dbReference type="EMBL" id="VWXF01000011">
    <property type="protein sequence ID" value="NIF24019.1"/>
    <property type="molecule type" value="Genomic_DNA"/>
</dbReference>
<comment type="caution">
    <text evidence="1">The sequence shown here is derived from an EMBL/GenBank/DDBJ whole genome shotgun (WGS) entry which is preliminary data.</text>
</comment>
<dbReference type="InterPro" id="IPR045738">
    <property type="entry name" value="DUF6088"/>
</dbReference>
<name>A0ABX0RGT9_9GAMM</name>
<evidence type="ECO:0008006" key="3">
    <source>
        <dbReference type="Google" id="ProtNLM"/>
    </source>
</evidence>
<evidence type="ECO:0000313" key="2">
    <source>
        <dbReference type="Proteomes" id="UP001515683"/>
    </source>
</evidence>
<dbReference type="Pfam" id="PF19570">
    <property type="entry name" value="DUF6088"/>
    <property type="match status" value="1"/>
</dbReference>